<dbReference type="AlphaFoldDB" id="A0AAJ0MIA9"/>
<keyword evidence="4" id="KW-1185">Reference proteome</keyword>
<feature type="region of interest" description="Disordered" evidence="1">
    <location>
        <begin position="855"/>
        <end position="876"/>
    </location>
</feature>
<feature type="compositionally biased region" description="Basic residues" evidence="1">
    <location>
        <begin position="531"/>
        <end position="543"/>
    </location>
</feature>
<accession>A0AAJ0MIA9</accession>
<evidence type="ECO:0000256" key="2">
    <source>
        <dbReference type="SAM" id="Phobius"/>
    </source>
</evidence>
<feature type="region of interest" description="Disordered" evidence="1">
    <location>
        <begin position="283"/>
        <end position="357"/>
    </location>
</feature>
<feature type="compositionally biased region" description="Low complexity" evidence="1">
    <location>
        <begin position="580"/>
        <end position="611"/>
    </location>
</feature>
<proteinExistence type="predicted"/>
<feature type="compositionally biased region" description="Pro residues" evidence="1">
    <location>
        <begin position="308"/>
        <end position="320"/>
    </location>
</feature>
<evidence type="ECO:0000313" key="4">
    <source>
        <dbReference type="Proteomes" id="UP001275084"/>
    </source>
</evidence>
<feature type="compositionally biased region" description="Polar residues" evidence="1">
    <location>
        <begin position="243"/>
        <end position="253"/>
    </location>
</feature>
<comment type="caution">
    <text evidence="3">The sequence shown here is derived from an EMBL/GenBank/DDBJ whole genome shotgun (WGS) entry which is preliminary data.</text>
</comment>
<reference evidence="3" key="1">
    <citation type="journal article" date="2023" name="Mol. Phylogenet. Evol.">
        <title>Genome-scale phylogeny and comparative genomics of the fungal order Sordariales.</title>
        <authorList>
            <person name="Hensen N."/>
            <person name="Bonometti L."/>
            <person name="Westerberg I."/>
            <person name="Brannstrom I.O."/>
            <person name="Guillou S."/>
            <person name="Cros-Aarteil S."/>
            <person name="Calhoun S."/>
            <person name="Haridas S."/>
            <person name="Kuo A."/>
            <person name="Mondo S."/>
            <person name="Pangilinan J."/>
            <person name="Riley R."/>
            <person name="LaButti K."/>
            <person name="Andreopoulos B."/>
            <person name="Lipzen A."/>
            <person name="Chen C."/>
            <person name="Yan M."/>
            <person name="Daum C."/>
            <person name="Ng V."/>
            <person name="Clum A."/>
            <person name="Steindorff A."/>
            <person name="Ohm R.A."/>
            <person name="Martin F."/>
            <person name="Silar P."/>
            <person name="Natvig D.O."/>
            <person name="Lalanne C."/>
            <person name="Gautier V."/>
            <person name="Ament-Velasquez S.L."/>
            <person name="Kruys A."/>
            <person name="Hutchinson M.I."/>
            <person name="Powell A.J."/>
            <person name="Barry K."/>
            <person name="Miller A.N."/>
            <person name="Grigoriev I.V."/>
            <person name="Debuchy R."/>
            <person name="Gladieux P."/>
            <person name="Hiltunen Thoren M."/>
            <person name="Johannesson H."/>
        </authorList>
    </citation>
    <scope>NUCLEOTIDE SEQUENCE</scope>
    <source>
        <strain evidence="3">CBS 955.72</strain>
    </source>
</reference>
<name>A0AAJ0MIA9_9PEZI</name>
<keyword evidence="2" id="KW-1133">Transmembrane helix</keyword>
<feature type="compositionally biased region" description="Polar residues" evidence="1">
    <location>
        <begin position="483"/>
        <end position="497"/>
    </location>
</feature>
<feature type="transmembrane region" description="Helical" evidence="2">
    <location>
        <begin position="194"/>
        <end position="215"/>
    </location>
</feature>
<feature type="compositionally biased region" description="Low complexity" evidence="1">
    <location>
        <begin position="673"/>
        <end position="691"/>
    </location>
</feature>
<gene>
    <name evidence="3" type="ORF">B0T25DRAFT_565077</name>
</gene>
<dbReference type="EMBL" id="JAUIQD010000002">
    <property type="protein sequence ID" value="KAK3360139.1"/>
    <property type="molecule type" value="Genomic_DNA"/>
</dbReference>
<evidence type="ECO:0000256" key="1">
    <source>
        <dbReference type="SAM" id="MobiDB-lite"/>
    </source>
</evidence>
<feature type="region of interest" description="Disordered" evidence="1">
    <location>
        <begin position="785"/>
        <end position="820"/>
    </location>
</feature>
<feature type="compositionally biased region" description="Acidic residues" evidence="1">
    <location>
        <begin position="560"/>
        <end position="571"/>
    </location>
</feature>
<feature type="region of interest" description="Disordered" evidence="1">
    <location>
        <begin position="234"/>
        <end position="257"/>
    </location>
</feature>
<protein>
    <recommendedName>
        <fullName evidence="5">Extracellular membrane protein CFEM domain-containing protein</fullName>
    </recommendedName>
</protein>
<evidence type="ECO:0000313" key="3">
    <source>
        <dbReference type="EMBL" id="KAK3360139.1"/>
    </source>
</evidence>
<feature type="compositionally biased region" description="Polar residues" evidence="1">
    <location>
        <begin position="166"/>
        <end position="186"/>
    </location>
</feature>
<reference evidence="3" key="2">
    <citation type="submission" date="2023-06" db="EMBL/GenBank/DDBJ databases">
        <authorList>
            <consortium name="Lawrence Berkeley National Laboratory"/>
            <person name="Haridas S."/>
            <person name="Hensen N."/>
            <person name="Bonometti L."/>
            <person name="Westerberg I."/>
            <person name="Brannstrom I.O."/>
            <person name="Guillou S."/>
            <person name="Cros-Aarteil S."/>
            <person name="Calhoun S."/>
            <person name="Kuo A."/>
            <person name="Mondo S."/>
            <person name="Pangilinan J."/>
            <person name="Riley R."/>
            <person name="Labutti K."/>
            <person name="Andreopoulos B."/>
            <person name="Lipzen A."/>
            <person name="Chen C."/>
            <person name="Yanf M."/>
            <person name="Daum C."/>
            <person name="Ng V."/>
            <person name="Clum A."/>
            <person name="Steindorff A."/>
            <person name="Ohm R."/>
            <person name="Martin F."/>
            <person name="Silar P."/>
            <person name="Natvig D."/>
            <person name="Lalanne C."/>
            <person name="Gautier V."/>
            <person name="Ament-Velasquez S.L."/>
            <person name="Kruys A."/>
            <person name="Hutchinson M.I."/>
            <person name="Powell A.J."/>
            <person name="Barry K."/>
            <person name="Miller A.N."/>
            <person name="Grigoriev I.V."/>
            <person name="Debuchy R."/>
            <person name="Gladieux P."/>
            <person name="Thoren M.H."/>
            <person name="Johannesson H."/>
        </authorList>
    </citation>
    <scope>NUCLEOTIDE SEQUENCE</scope>
    <source>
        <strain evidence="3">CBS 955.72</strain>
    </source>
</reference>
<feature type="compositionally biased region" description="Low complexity" evidence="1">
    <location>
        <begin position="811"/>
        <end position="820"/>
    </location>
</feature>
<sequence length="932" mass="99809">MAGARAASPTNISSEILNFAPACAQQCFRSFIQANFNTGDCGDSPSMQCLCRLTGSSGYTLGEGAVSCIVAESTRGTCKGTDANVGTTATAYNMCVGIAGAAQKTHETIVATLVVPSGTGPLVVPTITQTSGTSATPTVVTTSSSVPLTTTTSATPEPTGVAAPTPVQSNDATSTAVPEQANASSRQPLSSAQITGIALGCAAVVVLGILLIFLAKCVRRRRYGDVETGFSRMRDSLSRGRKSQTNSPPTIQISDPIHDTPAEVDFRRPAQPQVQAQMARPGGIGLAISPSPYDRTPAPSYTATGPPAQKPLPVRAPTPPTQAATPKIEREVQRSPPKPTLTLAIPGTLPSAPRVRLPVNGRDSVVTEFAEDGEGDSASGNIWRPPVTDPQSATAYFFADKGGNWVLRNKSTTRKPESTIVSMGTEVELPSPQDQTKAERAQGYNGWFSPGAVVSPLRVPSRPEQAKLGSPIAFKDQRRDNRSSSVYSPFTAPQSVTPGPENPLPKDLPPPPDTYFSMIRGGRDPAGNNSKMKRKSARKANRRRSQDSVTSIESGAAPPFEEEDLIDDELQVDLSPVAESPRTPSTPGRSPVSYPQIHNRNNGRQQQQTQGYGANLSPFPAQQGSLRVPLSLTPGPQRLMNAPDLNPIPTRNPGQQRNESPESRQGAIPAVGQQQQQQQRRQEQPQQQPQRLVQDNRRQPSRSPPTYGAPIEGMASRQQQAYWDQGQRQQPQPQPQPQRQSWRPTPLMQQPQARPTPPPAELSAQQSSLLAKRLGAEKAAALALAAKGTTADGKERRQRPGWTREGPAPPVQQVASQRQVQIQNPAQAQVQAQAQFQMQAQRQAQMQAQAQAQAQAQRQAQMQRQMQPGSASLPFRGPLPDRRPGLGGMQLTTSGLPAPTAQVLDMPIPITPGWVPELTPTRKGDDLFLNVR</sequence>
<evidence type="ECO:0008006" key="5">
    <source>
        <dbReference type="Google" id="ProtNLM"/>
    </source>
</evidence>
<keyword evidence="2" id="KW-0472">Membrane</keyword>
<feature type="compositionally biased region" description="Pro residues" evidence="1">
    <location>
        <begin position="500"/>
        <end position="513"/>
    </location>
</feature>
<feature type="region of interest" description="Disordered" evidence="1">
    <location>
        <begin position="443"/>
        <end position="766"/>
    </location>
</feature>
<feature type="region of interest" description="Disordered" evidence="1">
    <location>
        <begin position="131"/>
        <end position="186"/>
    </location>
</feature>
<dbReference type="Proteomes" id="UP001275084">
    <property type="component" value="Unassembled WGS sequence"/>
</dbReference>
<keyword evidence="2" id="KW-0812">Transmembrane</keyword>
<organism evidence="3 4">
    <name type="scientific">Lasiosphaeria hispida</name>
    <dbReference type="NCBI Taxonomy" id="260671"/>
    <lineage>
        <taxon>Eukaryota</taxon>
        <taxon>Fungi</taxon>
        <taxon>Dikarya</taxon>
        <taxon>Ascomycota</taxon>
        <taxon>Pezizomycotina</taxon>
        <taxon>Sordariomycetes</taxon>
        <taxon>Sordariomycetidae</taxon>
        <taxon>Sordariales</taxon>
        <taxon>Lasiosphaeriaceae</taxon>
        <taxon>Lasiosphaeria</taxon>
    </lineage>
</organism>
<feature type="compositionally biased region" description="Low complexity" evidence="1">
    <location>
        <begin position="131"/>
        <end position="161"/>
    </location>
</feature>